<name>A0A1D1Z6Z7_9ARAE</name>
<protein>
    <submittedName>
        <fullName evidence="2">Uncharacterized protein</fullName>
    </submittedName>
</protein>
<evidence type="ECO:0000256" key="1">
    <source>
        <dbReference type="SAM" id="MobiDB-lite"/>
    </source>
</evidence>
<gene>
    <name evidence="2" type="ORF">g.84353</name>
</gene>
<reference evidence="2" key="1">
    <citation type="submission" date="2015-07" db="EMBL/GenBank/DDBJ databases">
        <title>Transcriptome Assembly of Anthurium amnicola.</title>
        <authorList>
            <person name="Suzuki J."/>
        </authorList>
    </citation>
    <scope>NUCLEOTIDE SEQUENCE</scope>
</reference>
<dbReference type="EMBL" id="GDJX01005290">
    <property type="protein sequence ID" value="JAT62646.1"/>
    <property type="molecule type" value="Transcribed_RNA"/>
</dbReference>
<proteinExistence type="predicted"/>
<feature type="region of interest" description="Disordered" evidence="1">
    <location>
        <begin position="65"/>
        <end position="129"/>
    </location>
</feature>
<feature type="region of interest" description="Disordered" evidence="1">
    <location>
        <begin position="151"/>
        <end position="172"/>
    </location>
</feature>
<evidence type="ECO:0000313" key="2">
    <source>
        <dbReference type="EMBL" id="JAT62646.1"/>
    </source>
</evidence>
<sequence length="172" mass="18528">QEVCNEGGSCTSSGATQVDGGYELVQDTGKWFAGNLLALGFGFPPNLHKPFSQLASLMERSQRSFNEGCGGRRGWERGAFKGDVADPPNVPPPRPPLLPLSPPVPPTQTHRGDKGGPPGGVQRGRRYKSLLAPTQMDRWHLPRLLLPSHRLGAVGSLPQKEGYRRTTSRGPG</sequence>
<feature type="compositionally biased region" description="Pro residues" evidence="1">
    <location>
        <begin position="88"/>
        <end position="106"/>
    </location>
</feature>
<feature type="non-terminal residue" evidence="2">
    <location>
        <position position="1"/>
    </location>
</feature>
<feature type="compositionally biased region" description="Basic and acidic residues" evidence="1">
    <location>
        <begin position="73"/>
        <end position="84"/>
    </location>
</feature>
<dbReference type="AlphaFoldDB" id="A0A1D1Z6Z7"/>
<organism evidence="2">
    <name type="scientific">Anthurium amnicola</name>
    <dbReference type="NCBI Taxonomy" id="1678845"/>
    <lineage>
        <taxon>Eukaryota</taxon>
        <taxon>Viridiplantae</taxon>
        <taxon>Streptophyta</taxon>
        <taxon>Embryophyta</taxon>
        <taxon>Tracheophyta</taxon>
        <taxon>Spermatophyta</taxon>
        <taxon>Magnoliopsida</taxon>
        <taxon>Liliopsida</taxon>
        <taxon>Araceae</taxon>
        <taxon>Pothoideae</taxon>
        <taxon>Potheae</taxon>
        <taxon>Anthurium</taxon>
    </lineage>
</organism>
<accession>A0A1D1Z6Z7</accession>